<dbReference type="EMBL" id="KN833924">
    <property type="protein sequence ID" value="KIK14743.1"/>
    <property type="molecule type" value="Genomic_DNA"/>
</dbReference>
<evidence type="ECO:0000256" key="1">
    <source>
        <dbReference type="SAM" id="MobiDB-lite"/>
    </source>
</evidence>
<feature type="region of interest" description="Disordered" evidence="1">
    <location>
        <begin position="49"/>
        <end position="78"/>
    </location>
</feature>
<proteinExistence type="predicted"/>
<protein>
    <submittedName>
        <fullName evidence="2">Uncharacterized protein</fullName>
    </submittedName>
</protein>
<organism evidence="2 3">
    <name type="scientific">Pisolithus microcarpus 441</name>
    <dbReference type="NCBI Taxonomy" id="765257"/>
    <lineage>
        <taxon>Eukaryota</taxon>
        <taxon>Fungi</taxon>
        <taxon>Dikarya</taxon>
        <taxon>Basidiomycota</taxon>
        <taxon>Agaricomycotina</taxon>
        <taxon>Agaricomycetes</taxon>
        <taxon>Agaricomycetidae</taxon>
        <taxon>Boletales</taxon>
        <taxon>Sclerodermatineae</taxon>
        <taxon>Pisolithaceae</taxon>
        <taxon>Pisolithus</taxon>
    </lineage>
</organism>
<evidence type="ECO:0000313" key="3">
    <source>
        <dbReference type="Proteomes" id="UP000054018"/>
    </source>
</evidence>
<sequence>MGPQIQLCLPSNHSQAVMPPTSRLEVSPVSTHPAIPAIKSLTSCHATNIQSESEPSQHTSTNPCHQITHPLSCHQHPE</sequence>
<name>A0A0C9Z3Y6_9AGAM</name>
<dbReference type="OrthoDB" id="2704893at2759"/>
<evidence type="ECO:0000313" key="2">
    <source>
        <dbReference type="EMBL" id="KIK14743.1"/>
    </source>
</evidence>
<reference evidence="2 3" key="1">
    <citation type="submission" date="2014-04" db="EMBL/GenBank/DDBJ databases">
        <authorList>
            <consortium name="DOE Joint Genome Institute"/>
            <person name="Kuo A."/>
            <person name="Kohler A."/>
            <person name="Costa M.D."/>
            <person name="Nagy L.G."/>
            <person name="Floudas D."/>
            <person name="Copeland A."/>
            <person name="Barry K.W."/>
            <person name="Cichocki N."/>
            <person name="Veneault-Fourrey C."/>
            <person name="LaButti K."/>
            <person name="Lindquist E.A."/>
            <person name="Lipzen A."/>
            <person name="Lundell T."/>
            <person name="Morin E."/>
            <person name="Murat C."/>
            <person name="Sun H."/>
            <person name="Tunlid A."/>
            <person name="Henrissat B."/>
            <person name="Grigoriev I.V."/>
            <person name="Hibbett D.S."/>
            <person name="Martin F."/>
            <person name="Nordberg H.P."/>
            <person name="Cantor M.N."/>
            <person name="Hua S.X."/>
        </authorList>
    </citation>
    <scope>NUCLEOTIDE SEQUENCE [LARGE SCALE GENOMIC DNA]</scope>
    <source>
        <strain evidence="2 3">441</strain>
    </source>
</reference>
<dbReference type="HOGENOM" id="CLU_197744_0_0_1"/>
<feature type="compositionally biased region" description="Polar residues" evidence="1">
    <location>
        <begin position="49"/>
        <end position="65"/>
    </location>
</feature>
<dbReference type="Proteomes" id="UP000054018">
    <property type="component" value="Unassembled WGS sequence"/>
</dbReference>
<accession>A0A0C9Z3Y6</accession>
<reference evidence="3" key="2">
    <citation type="submission" date="2015-01" db="EMBL/GenBank/DDBJ databases">
        <title>Evolutionary Origins and Diversification of the Mycorrhizal Mutualists.</title>
        <authorList>
            <consortium name="DOE Joint Genome Institute"/>
            <consortium name="Mycorrhizal Genomics Consortium"/>
            <person name="Kohler A."/>
            <person name="Kuo A."/>
            <person name="Nagy L.G."/>
            <person name="Floudas D."/>
            <person name="Copeland A."/>
            <person name="Barry K.W."/>
            <person name="Cichocki N."/>
            <person name="Veneault-Fourrey C."/>
            <person name="LaButti K."/>
            <person name="Lindquist E.A."/>
            <person name="Lipzen A."/>
            <person name="Lundell T."/>
            <person name="Morin E."/>
            <person name="Murat C."/>
            <person name="Riley R."/>
            <person name="Ohm R."/>
            <person name="Sun H."/>
            <person name="Tunlid A."/>
            <person name="Henrissat B."/>
            <person name="Grigoriev I.V."/>
            <person name="Hibbett D.S."/>
            <person name="Martin F."/>
        </authorList>
    </citation>
    <scope>NUCLEOTIDE SEQUENCE [LARGE SCALE GENOMIC DNA]</scope>
    <source>
        <strain evidence="3">441</strain>
    </source>
</reference>
<dbReference type="AlphaFoldDB" id="A0A0C9Z3Y6"/>
<keyword evidence="3" id="KW-1185">Reference proteome</keyword>
<gene>
    <name evidence="2" type="ORF">PISMIDRAFT_344907</name>
</gene>